<sequence>MIFKKRFIMNMALKMAFAAVIAAAIPSVSFSEDRNFNFLSPSFGGNPNNGVFLFGVAQAQQSATNRDSLEGAPTGGIGGAPAVTGGNIGGPTIIIPISNSVPSPGDVTNTIPGQ</sequence>
<reference evidence="5" key="1">
    <citation type="submission" date="2021-10" db="EMBL/GenBank/DDBJ databases">
        <title>Loktanella gaetbuli sp. nov., isolated from a tidal flat.</title>
        <authorList>
            <person name="Park S."/>
            <person name="Yoon J.-H."/>
        </authorList>
    </citation>
    <scope>NUCLEOTIDE SEQUENCE</scope>
    <source>
        <strain evidence="5">TSTF-M6</strain>
    </source>
</reference>
<feature type="chain" id="PRO_5046072850" description="Curli production assembly/transport component CsgF" evidence="4">
    <location>
        <begin position="32"/>
        <end position="114"/>
    </location>
</feature>
<evidence type="ECO:0000313" key="6">
    <source>
        <dbReference type="Proteomes" id="UP001138961"/>
    </source>
</evidence>
<evidence type="ECO:0000256" key="3">
    <source>
        <dbReference type="ARBA" id="ARBA00022729"/>
    </source>
</evidence>
<evidence type="ECO:0000256" key="2">
    <source>
        <dbReference type="ARBA" id="ARBA00014031"/>
    </source>
</evidence>
<dbReference type="InterPro" id="IPR018893">
    <property type="entry name" value="T8SS_CsgF"/>
</dbReference>
<comment type="function">
    <text evidence="1">May be involved in the biogenesis of curli organelles.</text>
</comment>
<keyword evidence="6" id="KW-1185">Reference proteome</keyword>
<dbReference type="RefSeq" id="WP_226748991.1">
    <property type="nucleotide sequence ID" value="NZ_JAJATZ010000008.1"/>
</dbReference>
<name>A0ABS8BXM2_9RHOB</name>
<dbReference type="Pfam" id="PF10614">
    <property type="entry name" value="CsgF"/>
    <property type="match status" value="1"/>
</dbReference>
<dbReference type="EMBL" id="JAJATZ010000008">
    <property type="protein sequence ID" value="MCB5200473.1"/>
    <property type="molecule type" value="Genomic_DNA"/>
</dbReference>
<evidence type="ECO:0000256" key="1">
    <source>
        <dbReference type="ARBA" id="ARBA00003989"/>
    </source>
</evidence>
<gene>
    <name evidence="5" type="ORF">LGQ03_14585</name>
</gene>
<keyword evidence="3 4" id="KW-0732">Signal</keyword>
<evidence type="ECO:0000313" key="5">
    <source>
        <dbReference type="EMBL" id="MCB5200473.1"/>
    </source>
</evidence>
<comment type="caution">
    <text evidence="5">The sequence shown here is derived from an EMBL/GenBank/DDBJ whole genome shotgun (WGS) entry which is preliminary data.</text>
</comment>
<proteinExistence type="predicted"/>
<organism evidence="5 6">
    <name type="scientific">Loktanella gaetbuli</name>
    <dbReference type="NCBI Taxonomy" id="2881335"/>
    <lineage>
        <taxon>Bacteria</taxon>
        <taxon>Pseudomonadati</taxon>
        <taxon>Pseudomonadota</taxon>
        <taxon>Alphaproteobacteria</taxon>
        <taxon>Rhodobacterales</taxon>
        <taxon>Roseobacteraceae</taxon>
        <taxon>Loktanella</taxon>
    </lineage>
</organism>
<feature type="signal peptide" evidence="4">
    <location>
        <begin position="1"/>
        <end position="31"/>
    </location>
</feature>
<protein>
    <recommendedName>
        <fullName evidence="2">Curli production assembly/transport component CsgF</fullName>
    </recommendedName>
</protein>
<dbReference type="Proteomes" id="UP001138961">
    <property type="component" value="Unassembled WGS sequence"/>
</dbReference>
<accession>A0ABS8BXM2</accession>
<evidence type="ECO:0000256" key="4">
    <source>
        <dbReference type="SAM" id="SignalP"/>
    </source>
</evidence>